<evidence type="ECO:0000313" key="3">
    <source>
        <dbReference type="EMBL" id="SHM05103.1"/>
    </source>
</evidence>
<evidence type="ECO:0000256" key="2">
    <source>
        <dbReference type="SAM" id="Phobius"/>
    </source>
</evidence>
<keyword evidence="4" id="KW-1185">Reference proteome</keyword>
<feature type="transmembrane region" description="Helical" evidence="2">
    <location>
        <begin position="55"/>
        <end position="72"/>
    </location>
</feature>
<dbReference type="Proteomes" id="UP000183974">
    <property type="component" value="Unassembled WGS sequence"/>
</dbReference>
<feature type="transmembrane region" description="Helical" evidence="2">
    <location>
        <begin position="84"/>
        <end position="102"/>
    </location>
</feature>
<keyword evidence="2" id="KW-1133">Transmembrane helix</keyword>
<name>A0A1M7FM46_9RHOB</name>
<evidence type="ECO:0000256" key="1">
    <source>
        <dbReference type="SAM" id="MobiDB-lite"/>
    </source>
</evidence>
<reference evidence="3 4" key="1">
    <citation type="submission" date="2016-11" db="EMBL/GenBank/DDBJ databases">
        <authorList>
            <person name="Jaros S."/>
            <person name="Januszkiewicz K."/>
            <person name="Wedrychowicz H."/>
        </authorList>
    </citation>
    <scope>NUCLEOTIDE SEQUENCE [LARGE SCALE GENOMIC DNA]</scope>
    <source>
        <strain evidence="3 4">DSM 29589</strain>
    </source>
</reference>
<protein>
    <submittedName>
        <fullName evidence="3">Uncharacterized protein</fullName>
    </submittedName>
</protein>
<organism evidence="3 4">
    <name type="scientific">Roseovarius pacificus</name>
    <dbReference type="NCBI Taxonomy" id="337701"/>
    <lineage>
        <taxon>Bacteria</taxon>
        <taxon>Pseudomonadati</taxon>
        <taxon>Pseudomonadota</taxon>
        <taxon>Alphaproteobacteria</taxon>
        <taxon>Rhodobacterales</taxon>
        <taxon>Roseobacteraceae</taxon>
        <taxon>Roseovarius</taxon>
    </lineage>
</organism>
<keyword evidence="2" id="KW-0812">Transmembrane</keyword>
<dbReference type="InterPro" id="IPR046619">
    <property type="entry name" value="DUF6732"/>
</dbReference>
<dbReference type="EMBL" id="FRBR01000009">
    <property type="protein sequence ID" value="SHM05103.1"/>
    <property type="molecule type" value="Genomic_DNA"/>
</dbReference>
<sequence length="124" mass="12461">MPVPGRKGVQTGPTHTGGLRSCDRQPRGGAALPLSGSFVRGPTMDCKRGSIPMKYAGFIAALLAAGSAQAHPGHLSEVAGHGHWLGAAALGAAIAIGLWAGLKGRKAAQDAEAEEAADEDAQEA</sequence>
<dbReference type="AlphaFoldDB" id="A0A1M7FM46"/>
<keyword evidence="2" id="KW-0472">Membrane</keyword>
<dbReference type="STRING" id="337701.SAMN05444398_10946"/>
<dbReference type="Pfam" id="PF20506">
    <property type="entry name" value="DUF6732"/>
    <property type="match status" value="1"/>
</dbReference>
<evidence type="ECO:0000313" key="4">
    <source>
        <dbReference type="Proteomes" id="UP000183974"/>
    </source>
</evidence>
<accession>A0A1M7FM46</accession>
<proteinExistence type="predicted"/>
<gene>
    <name evidence="3" type="ORF">SAMN05444398_10946</name>
</gene>
<feature type="region of interest" description="Disordered" evidence="1">
    <location>
        <begin position="1"/>
        <end position="35"/>
    </location>
</feature>